<proteinExistence type="predicted"/>
<dbReference type="InterPro" id="IPR005184">
    <property type="entry name" value="DUF306_Meta_HslJ"/>
</dbReference>
<evidence type="ECO:0000313" key="3">
    <source>
        <dbReference type="Proteomes" id="UP001430356"/>
    </source>
</evidence>
<protein>
    <submittedName>
        <fullName evidence="2">META domain containing protein</fullName>
    </submittedName>
</protein>
<feature type="domain" description="DUF306" evidence="1">
    <location>
        <begin position="6"/>
        <end position="104"/>
    </location>
</feature>
<dbReference type="InterPro" id="IPR038670">
    <property type="entry name" value="HslJ-like_sf"/>
</dbReference>
<accession>A0AAW0ET31</accession>
<keyword evidence="3" id="KW-1185">Reference proteome</keyword>
<evidence type="ECO:0000313" key="2">
    <source>
        <dbReference type="EMBL" id="KAK7197395.1"/>
    </source>
</evidence>
<dbReference type="Gene3D" id="2.40.128.270">
    <property type="match status" value="1"/>
</dbReference>
<name>A0AAW0ET31_9TRYP</name>
<dbReference type="Pfam" id="PF03724">
    <property type="entry name" value="META"/>
    <property type="match status" value="1"/>
</dbReference>
<dbReference type="EMBL" id="JAECZO010000104">
    <property type="protein sequence ID" value="KAK7197395.1"/>
    <property type="molecule type" value="Genomic_DNA"/>
</dbReference>
<dbReference type="Proteomes" id="UP001430356">
    <property type="component" value="Unassembled WGS sequence"/>
</dbReference>
<evidence type="ECO:0000259" key="1">
    <source>
        <dbReference type="Pfam" id="PF03724"/>
    </source>
</evidence>
<reference evidence="2 3" key="1">
    <citation type="journal article" date="2021" name="MBio">
        <title>A New Model Trypanosomatid, Novymonas esmeraldas: Genomic Perception of Its 'Candidatus Pandoraea novymonadis' Endosymbiont.</title>
        <authorList>
            <person name="Zakharova A."/>
            <person name="Saura A."/>
            <person name="Butenko A."/>
            <person name="Podesvova L."/>
            <person name="Warmusova S."/>
            <person name="Kostygov A.Y."/>
            <person name="Nenarokova A."/>
            <person name="Lukes J."/>
            <person name="Opperdoes F.R."/>
            <person name="Yurchenko V."/>
        </authorList>
    </citation>
    <scope>NUCLEOTIDE SEQUENCE [LARGE SCALE GENOMIC DNA]</scope>
    <source>
        <strain evidence="2 3">E262AT.01</strain>
    </source>
</reference>
<sequence length="111" mass="11658">MTNLFGKYTALSLDGKAAPAGVVLEFSAGASNGTVRIHARVANILNGQLKQKDNDTLSGPMISTMMMGSTSQMEMEDALSQGFMDGMSYKIGQDGALTLRSGAHVIKCARA</sequence>
<comment type="caution">
    <text evidence="2">The sequence shown here is derived from an EMBL/GenBank/DDBJ whole genome shotgun (WGS) entry which is preliminary data.</text>
</comment>
<gene>
    <name evidence="2" type="ORF">NESM_000687600</name>
</gene>
<dbReference type="AlphaFoldDB" id="A0AAW0ET31"/>
<organism evidence="2 3">
    <name type="scientific">Novymonas esmeraldas</name>
    <dbReference type="NCBI Taxonomy" id="1808958"/>
    <lineage>
        <taxon>Eukaryota</taxon>
        <taxon>Discoba</taxon>
        <taxon>Euglenozoa</taxon>
        <taxon>Kinetoplastea</taxon>
        <taxon>Metakinetoplastina</taxon>
        <taxon>Trypanosomatida</taxon>
        <taxon>Trypanosomatidae</taxon>
        <taxon>Novymonas</taxon>
    </lineage>
</organism>